<evidence type="ECO:0000256" key="1">
    <source>
        <dbReference type="SAM" id="Phobius"/>
    </source>
</evidence>
<dbReference type="PATRIC" id="fig|1321820.3.peg.522"/>
<keyword evidence="1" id="KW-0812">Transmembrane</keyword>
<gene>
    <name evidence="2" type="ORF">HMPREF1983_00534</name>
</gene>
<dbReference type="AlphaFoldDB" id="U2QSH3"/>
<feature type="transmembrane region" description="Helical" evidence="1">
    <location>
        <begin position="16"/>
        <end position="34"/>
    </location>
</feature>
<keyword evidence="3" id="KW-1185">Reference proteome</keyword>
<dbReference type="EMBL" id="AWVP01000029">
    <property type="protein sequence ID" value="ERK59446.1"/>
    <property type="molecule type" value="Genomic_DNA"/>
</dbReference>
<dbReference type="Pfam" id="PF19605">
    <property type="entry name" value="DUF6110"/>
    <property type="match status" value="1"/>
</dbReference>
<protein>
    <submittedName>
        <fullName evidence="2">Uncharacterized protein</fullName>
    </submittedName>
</protein>
<evidence type="ECO:0000313" key="2">
    <source>
        <dbReference type="EMBL" id="ERK59446.1"/>
    </source>
</evidence>
<keyword evidence="1" id="KW-1133">Transmembrane helix</keyword>
<accession>U2QSH3</accession>
<sequence>MSIKILKLAKSALKTPGIFAGGVAFGTVGFKLLASKEAKKGYSFALSKIYKAKDEIDNTISNVKQHTDDVLADAKDLYEKEKQESNLLSIGEE</sequence>
<comment type="caution">
    <text evidence="2">The sequence shown here is derived from an EMBL/GenBank/DDBJ whole genome shotgun (WGS) entry which is preliminary data.</text>
</comment>
<reference evidence="2 3" key="1">
    <citation type="submission" date="2013-08" db="EMBL/GenBank/DDBJ databases">
        <authorList>
            <person name="Weinstock G."/>
            <person name="Sodergren E."/>
            <person name="Wylie T."/>
            <person name="Fulton L."/>
            <person name="Fulton R."/>
            <person name="Fronick C."/>
            <person name="O'Laughlin M."/>
            <person name="Godfrey J."/>
            <person name="Miner T."/>
            <person name="Herter B."/>
            <person name="Appelbaum E."/>
            <person name="Cordes M."/>
            <person name="Lek S."/>
            <person name="Wollam A."/>
            <person name="Pepin K.H."/>
            <person name="Palsikar V.B."/>
            <person name="Mitreva M."/>
            <person name="Wilson R.K."/>
        </authorList>
    </citation>
    <scope>NUCLEOTIDE SEQUENCE [LARGE SCALE GENOMIC DNA]</scope>
    <source>
        <strain evidence="2 3">ATCC 700627</strain>
    </source>
</reference>
<name>U2QSH3_9BACL</name>
<dbReference type="InterPro" id="IPR046092">
    <property type="entry name" value="DUF6110"/>
</dbReference>
<dbReference type="RefSeq" id="WP_021752977.1">
    <property type="nucleotide sequence ID" value="NZ_KI271836.1"/>
</dbReference>
<keyword evidence="1" id="KW-0472">Membrane</keyword>
<dbReference type="Proteomes" id="UP000016637">
    <property type="component" value="Unassembled WGS sequence"/>
</dbReference>
<dbReference type="HOGENOM" id="CLU_151795_2_0_9"/>
<evidence type="ECO:0000313" key="3">
    <source>
        <dbReference type="Proteomes" id="UP000016637"/>
    </source>
</evidence>
<organism evidence="2 3">
    <name type="scientific">Gemella bergeri ATCC 700627</name>
    <dbReference type="NCBI Taxonomy" id="1321820"/>
    <lineage>
        <taxon>Bacteria</taxon>
        <taxon>Bacillati</taxon>
        <taxon>Bacillota</taxon>
        <taxon>Bacilli</taxon>
        <taxon>Bacillales</taxon>
        <taxon>Gemellaceae</taxon>
        <taxon>Gemella</taxon>
    </lineage>
</organism>
<dbReference type="eggNOG" id="ENOG5033950">
    <property type="taxonomic scope" value="Bacteria"/>
</dbReference>
<proteinExistence type="predicted"/>